<keyword evidence="1" id="KW-1133">Transmembrane helix</keyword>
<proteinExistence type="predicted"/>
<dbReference type="AlphaFoldDB" id="A0A1B1YQS4"/>
<feature type="transmembrane region" description="Helical" evidence="1">
    <location>
        <begin position="24"/>
        <end position="42"/>
    </location>
</feature>
<organism evidence="2 3">
    <name type="scientific">Immundisolibacter cernigliae</name>
    <dbReference type="NCBI Taxonomy" id="1810504"/>
    <lineage>
        <taxon>Bacteria</taxon>
        <taxon>Pseudomonadati</taxon>
        <taxon>Pseudomonadota</taxon>
        <taxon>Gammaproteobacteria</taxon>
        <taxon>Immundisolibacterales</taxon>
        <taxon>Immundisolibacteraceae</taxon>
        <taxon>Immundisolibacter</taxon>
    </lineage>
</organism>
<feature type="transmembrane region" description="Helical" evidence="1">
    <location>
        <begin position="94"/>
        <end position="112"/>
    </location>
</feature>
<dbReference type="Proteomes" id="UP000092952">
    <property type="component" value="Chromosome"/>
</dbReference>
<dbReference type="KEGG" id="gbi:PG2T_02045"/>
<evidence type="ECO:0000256" key="1">
    <source>
        <dbReference type="SAM" id="Phobius"/>
    </source>
</evidence>
<dbReference type="EMBL" id="CP014671">
    <property type="protein sequence ID" value="ANX03087.1"/>
    <property type="molecule type" value="Genomic_DNA"/>
</dbReference>
<keyword evidence="1" id="KW-0472">Membrane</keyword>
<feature type="transmembrane region" description="Helical" evidence="1">
    <location>
        <begin position="49"/>
        <end position="82"/>
    </location>
</feature>
<keyword evidence="3" id="KW-1185">Reference proteome</keyword>
<evidence type="ECO:0000313" key="3">
    <source>
        <dbReference type="Proteomes" id="UP000092952"/>
    </source>
</evidence>
<dbReference type="InParanoid" id="A0A1B1YQS4"/>
<accession>A0A1B1YQS4</accession>
<protein>
    <submittedName>
        <fullName evidence="2">Uncharacterized protein</fullName>
    </submittedName>
</protein>
<reference evidence="3" key="1">
    <citation type="submission" date="2016-03" db="EMBL/GenBank/DDBJ databases">
        <title>Complete genome sequence of Solimmundus cernigliae, representing a novel lineage of polycyclic aromatic hydrocarbon degraders within the Gammaproteobacteria.</title>
        <authorList>
            <person name="Singleton D.R."/>
            <person name="Dickey A.N."/>
            <person name="Scholl E.H."/>
            <person name="Wright F.A."/>
            <person name="Aitken M.D."/>
        </authorList>
    </citation>
    <scope>NUCLEOTIDE SEQUENCE [LARGE SCALE GENOMIC DNA]</scope>
    <source>
        <strain evidence="3">TR3.2</strain>
    </source>
</reference>
<evidence type="ECO:0000313" key="2">
    <source>
        <dbReference type="EMBL" id="ANX03087.1"/>
    </source>
</evidence>
<dbReference type="STRING" id="1810504.PG2T_02045"/>
<keyword evidence="1" id="KW-0812">Transmembrane</keyword>
<gene>
    <name evidence="2" type="ORF">PG2T_02045</name>
</gene>
<sequence length="130" mass="13946">MEAFYFTPGLVFQALPLRVLDSSATFVIAVAMLRGLSMWLGLKERRSGVMLVAPFLLLVVMVLGYFTVWVATLASLGAIWWLAGRSRRSNKAGVLVPGGIGALVLAALFVLAPQSRASRVRTVNPTGSPN</sequence>
<name>A0A1B1YQS4_9GAMM</name>
<dbReference type="RefSeq" id="WP_068802596.1">
    <property type="nucleotide sequence ID" value="NZ_CP014671.1"/>
</dbReference>